<organism evidence="2 3">
    <name type="scientific">Muiribacterium halophilum</name>
    <dbReference type="NCBI Taxonomy" id="2053465"/>
    <lineage>
        <taxon>Bacteria</taxon>
        <taxon>Candidatus Muiribacteriota</taxon>
        <taxon>Candidatus Muiribacteriia</taxon>
        <taxon>Candidatus Muiribacteriales</taxon>
        <taxon>Candidatus Muiribacteriaceae</taxon>
        <taxon>Candidatus Muiribacterium</taxon>
    </lineage>
</organism>
<dbReference type="InterPro" id="IPR018966">
    <property type="entry name" value="VTC_domain"/>
</dbReference>
<sequence length="236" mass="27616">MKKKPRFERKYRISKTEYFSILNTIRPFIEVDPIAAKKGGRYFVRSLYFDSFGYHSYSEKVAGVSDRIKLRIRAYGKDLKDTDIISFEIKTKRADKIVKYSSKILPDQYFDYLGNGHLSYLEDPVLEEFFRLKNIYHLEGVIIVDYERDAFYAKGDDGVRITFDHDVRSASSNKLFPKEEEVIFRSGEPQVVVMEIKTQKSHPYWLSDVCKRFGLDQKPNSKFALGIENSAKSILR</sequence>
<evidence type="ECO:0000313" key="3">
    <source>
        <dbReference type="Proteomes" id="UP000234857"/>
    </source>
</evidence>
<evidence type="ECO:0000313" key="2">
    <source>
        <dbReference type="EMBL" id="PLX18137.1"/>
    </source>
</evidence>
<gene>
    <name evidence="2" type="ORF">C0601_05595</name>
</gene>
<dbReference type="Gene3D" id="3.20.100.30">
    <property type="entry name" value="VTC, catalytic tunnel domain"/>
    <property type="match status" value="1"/>
</dbReference>
<protein>
    <recommendedName>
        <fullName evidence="1">VTC domain-containing protein</fullName>
    </recommendedName>
</protein>
<dbReference type="InterPro" id="IPR042267">
    <property type="entry name" value="VTC_sf"/>
</dbReference>
<dbReference type="Proteomes" id="UP000234857">
    <property type="component" value="Unassembled WGS sequence"/>
</dbReference>
<name>A0A2N5ZHH2_MUIH1</name>
<accession>A0A2N5ZHH2</accession>
<reference evidence="2 3" key="1">
    <citation type="submission" date="2017-11" db="EMBL/GenBank/DDBJ databases">
        <title>Genome-resolved metagenomics identifies genetic mobility, metabolic interactions, and unexpected diversity in perchlorate-reducing communities.</title>
        <authorList>
            <person name="Barnum T.P."/>
            <person name="Figueroa I.A."/>
            <person name="Carlstrom C.I."/>
            <person name="Lucas L.N."/>
            <person name="Engelbrektson A.L."/>
            <person name="Coates J.D."/>
        </authorList>
    </citation>
    <scope>NUCLEOTIDE SEQUENCE [LARGE SCALE GENOMIC DNA]</scope>
    <source>
        <strain evidence="2">BM706</strain>
    </source>
</reference>
<evidence type="ECO:0000259" key="1">
    <source>
        <dbReference type="Pfam" id="PF09359"/>
    </source>
</evidence>
<dbReference type="EMBL" id="PKTG01000071">
    <property type="protein sequence ID" value="PLX18137.1"/>
    <property type="molecule type" value="Genomic_DNA"/>
</dbReference>
<dbReference type="AlphaFoldDB" id="A0A2N5ZHH2"/>
<proteinExistence type="predicted"/>
<dbReference type="Pfam" id="PF09359">
    <property type="entry name" value="VTC"/>
    <property type="match status" value="1"/>
</dbReference>
<dbReference type="GO" id="GO:0006799">
    <property type="term" value="P:polyphosphate biosynthetic process"/>
    <property type="evidence" value="ECO:0007669"/>
    <property type="project" value="UniProtKB-ARBA"/>
</dbReference>
<dbReference type="CDD" id="cd07750">
    <property type="entry name" value="PolyPPase_VTC_like"/>
    <property type="match status" value="1"/>
</dbReference>
<comment type="caution">
    <text evidence="2">The sequence shown here is derived from an EMBL/GenBank/DDBJ whole genome shotgun (WGS) entry which is preliminary data.</text>
</comment>
<feature type="domain" description="VTC" evidence="1">
    <location>
        <begin position="6"/>
        <end position="228"/>
    </location>
</feature>